<feature type="transmembrane region" description="Helical" evidence="1">
    <location>
        <begin position="312"/>
        <end position="330"/>
    </location>
</feature>
<dbReference type="AlphaFoldDB" id="F2JM14"/>
<feature type="transmembrane region" description="Helical" evidence="1">
    <location>
        <begin position="342"/>
        <end position="360"/>
    </location>
</feature>
<evidence type="ECO:0000313" key="3">
    <source>
        <dbReference type="Proteomes" id="UP000008467"/>
    </source>
</evidence>
<feature type="transmembrane region" description="Helical" evidence="1">
    <location>
        <begin position="289"/>
        <end position="306"/>
    </location>
</feature>
<feature type="transmembrane region" description="Helical" evidence="1">
    <location>
        <begin position="181"/>
        <end position="196"/>
    </location>
</feature>
<feature type="transmembrane region" description="Helical" evidence="1">
    <location>
        <begin position="158"/>
        <end position="175"/>
    </location>
</feature>
<reference evidence="2 3" key="1">
    <citation type="journal article" date="2011" name="J. Bacteriol.">
        <title>Complete genome sequence of the cellulose-degrading bacterium Cellulosilyticum lentocellum.</title>
        <authorList>
            <consortium name="US DOE Joint Genome Institute"/>
            <person name="Miller D.A."/>
            <person name="Suen G."/>
            <person name="Bruce D."/>
            <person name="Copeland A."/>
            <person name="Cheng J.F."/>
            <person name="Detter C."/>
            <person name="Goodwin L.A."/>
            <person name="Han C.S."/>
            <person name="Hauser L.J."/>
            <person name="Land M.L."/>
            <person name="Lapidus A."/>
            <person name="Lucas S."/>
            <person name="Meincke L."/>
            <person name="Pitluck S."/>
            <person name="Tapia R."/>
            <person name="Teshima H."/>
            <person name="Woyke T."/>
            <person name="Fox B.G."/>
            <person name="Angert E.R."/>
            <person name="Currie C.R."/>
        </authorList>
    </citation>
    <scope>NUCLEOTIDE SEQUENCE [LARGE SCALE GENOMIC DNA]</scope>
    <source>
        <strain evidence="3">ATCC 49066 / DSM 5427 / NCIMB 11756 / RHM5</strain>
    </source>
</reference>
<dbReference type="EMBL" id="CP002582">
    <property type="protein sequence ID" value="ADZ85794.1"/>
    <property type="molecule type" value="Genomic_DNA"/>
</dbReference>
<dbReference type="STRING" id="642492.Clole_4119"/>
<proteinExistence type="predicted"/>
<sequence length="487" mass="56126">MQKNVPSTLSYVILIIGATLFMLFFAYNTSPLIEYFGVDSSMYLVMGKAMAQGKILYSGLFDHKGPIIFIINMLPQLFIDGTLGVWLTELFLMLISVVMIYKMANHYLDNTLSLYIPLLYVWITVTFFNGGNYTEEYSNFFCLISLYIFDKWLKNKKLTAPMVFILGLCFGIVFFMRPNNIALIVSIILFIGIYMLKKSQNEIGSAFFFGCLGLITVILPILIYHLCTGTLYDLIYATFLHNIKYCQIGAERFRLIPNGNSPQLLCLFIALGINTITMCTCYSNSEEKVGTFILLGSAVLPLAILISKHPFIYYWTLLAPLTAYSAIFLIKYSIKIKKKALPVIFLTLLLTLMGTNSFLATKIIEKKSYITEYKHSVHEMYKLIPDNEKNHCFAYNMPAMFIYEVNLNTPCKYFTMQTWMAKINPDIERYCTEYVKENHPEWILSLYSFETDKTNPELSEIIKTSYTQVFNNDCGYLYRKIKKRKGD</sequence>
<keyword evidence="3" id="KW-1185">Reference proteome</keyword>
<organism evidence="2 3">
    <name type="scientific">Cellulosilyticum lentocellum (strain ATCC 49066 / DSM 5427 / NCIMB 11756 / RHM5)</name>
    <name type="common">Clostridium lentocellum</name>
    <dbReference type="NCBI Taxonomy" id="642492"/>
    <lineage>
        <taxon>Bacteria</taxon>
        <taxon>Bacillati</taxon>
        <taxon>Bacillota</taxon>
        <taxon>Clostridia</taxon>
        <taxon>Lachnospirales</taxon>
        <taxon>Cellulosilyticaceae</taxon>
        <taxon>Cellulosilyticum</taxon>
    </lineage>
</organism>
<dbReference type="RefSeq" id="WP_013659065.1">
    <property type="nucleotide sequence ID" value="NC_015275.1"/>
</dbReference>
<dbReference type="HOGENOM" id="CLU_030254_0_0_9"/>
<keyword evidence="1" id="KW-0812">Transmembrane</keyword>
<feature type="transmembrane region" description="Helical" evidence="1">
    <location>
        <begin position="9"/>
        <end position="27"/>
    </location>
</feature>
<evidence type="ECO:0000256" key="1">
    <source>
        <dbReference type="SAM" id="Phobius"/>
    </source>
</evidence>
<name>F2JM14_CELLD</name>
<accession>F2JM14</accession>
<evidence type="ECO:0008006" key="4">
    <source>
        <dbReference type="Google" id="ProtNLM"/>
    </source>
</evidence>
<feature type="transmembrane region" description="Helical" evidence="1">
    <location>
        <begin position="83"/>
        <end position="101"/>
    </location>
</feature>
<dbReference type="Proteomes" id="UP000008467">
    <property type="component" value="Chromosome"/>
</dbReference>
<protein>
    <recommendedName>
        <fullName evidence="4">Glycosyltransferase RgtA/B/C/D-like domain-containing protein</fullName>
    </recommendedName>
</protein>
<gene>
    <name evidence="2" type="ordered locus">Clole_4119</name>
</gene>
<keyword evidence="1" id="KW-1133">Transmembrane helix</keyword>
<feature type="transmembrane region" description="Helical" evidence="1">
    <location>
        <begin position="113"/>
        <end position="131"/>
    </location>
</feature>
<dbReference type="eggNOG" id="COG1807">
    <property type="taxonomic scope" value="Bacteria"/>
</dbReference>
<evidence type="ECO:0000313" key="2">
    <source>
        <dbReference type="EMBL" id="ADZ85794.1"/>
    </source>
</evidence>
<feature type="transmembrane region" description="Helical" evidence="1">
    <location>
        <begin position="203"/>
        <end position="226"/>
    </location>
</feature>
<keyword evidence="1" id="KW-0472">Membrane</keyword>
<dbReference type="KEGG" id="cle:Clole_4119"/>